<name>A0ABQ0SG69_NOVHA</name>
<gene>
    <name evidence="1" type="ORF">GHA01_20640</name>
</gene>
<evidence type="ECO:0000313" key="2">
    <source>
        <dbReference type="Proteomes" id="UP000319478"/>
    </source>
</evidence>
<proteinExistence type="predicted"/>
<evidence type="ECO:0000313" key="1">
    <source>
        <dbReference type="EMBL" id="GEC64215.1"/>
    </source>
</evidence>
<sequence>MWRGSDLLLNRRVMLRLIEVPFNSLGHACHIKGTVNKRPVGILPTFDTKRTQDPLKILRTSSLPSPSHLIRP</sequence>
<keyword evidence="2" id="KW-1185">Reference proteome</keyword>
<comment type="caution">
    <text evidence="1">The sequence shown here is derived from an EMBL/GenBank/DDBJ whole genome shotgun (WGS) entry which is preliminary data.</text>
</comment>
<protein>
    <submittedName>
        <fullName evidence="1">Uncharacterized protein</fullName>
    </submittedName>
</protein>
<dbReference type="Proteomes" id="UP000319478">
    <property type="component" value="Unassembled WGS sequence"/>
</dbReference>
<dbReference type="EMBL" id="BJNN01000109">
    <property type="protein sequence ID" value="GEC64215.1"/>
    <property type="molecule type" value="Genomic_DNA"/>
</dbReference>
<organism evidence="1 2">
    <name type="scientific">Novacetimonas hansenii</name>
    <name type="common">Komagataeibacter hansenii</name>
    <dbReference type="NCBI Taxonomy" id="436"/>
    <lineage>
        <taxon>Bacteria</taxon>
        <taxon>Pseudomonadati</taxon>
        <taxon>Pseudomonadota</taxon>
        <taxon>Alphaproteobacteria</taxon>
        <taxon>Acetobacterales</taxon>
        <taxon>Acetobacteraceae</taxon>
        <taxon>Novacetimonas</taxon>
    </lineage>
</organism>
<accession>A0ABQ0SG69</accession>
<reference evidence="1 2" key="1">
    <citation type="submission" date="2019-06" db="EMBL/GenBank/DDBJ databases">
        <title>Whole genome shotgun sequence of Komagataeibacter hansenii NBRC 14820.</title>
        <authorList>
            <person name="Hosoyama A."/>
            <person name="Uohara A."/>
            <person name="Ohji S."/>
            <person name="Ichikawa N."/>
        </authorList>
    </citation>
    <scope>NUCLEOTIDE SEQUENCE [LARGE SCALE GENOMIC DNA]</scope>
    <source>
        <strain evidence="1 2">NBRC 14820</strain>
    </source>
</reference>